<dbReference type="OMA" id="GHWFCAT"/>
<organism evidence="7 8">
    <name type="scientific">Nicotiana tabacum</name>
    <name type="common">Common tobacco</name>
    <dbReference type="NCBI Taxonomy" id="4097"/>
    <lineage>
        <taxon>Eukaryota</taxon>
        <taxon>Viridiplantae</taxon>
        <taxon>Streptophyta</taxon>
        <taxon>Embryophyta</taxon>
        <taxon>Tracheophyta</taxon>
        <taxon>Spermatophyta</taxon>
        <taxon>Magnoliopsida</taxon>
        <taxon>eudicotyledons</taxon>
        <taxon>Gunneridae</taxon>
        <taxon>Pentapetalae</taxon>
        <taxon>asterids</taxon>
        <taxon>lamiids</taxon>
        <taxon>Solanales</taxon>
        <taxon>Solanaceae</taxon>
        <taxon>Nicotianoideae</taxon>
        <taxon>Nicotianeae</taxon>
        <taxon>Nicotiana</taxon>
    </lineage>
</organism>
<reference evidence="8" key="2">
    <citation type="submission" date="2025-08" db="UniProtKB">
        <authorList>
            <consortium name="RefSeq"/>
        </authorList>
    </citation>
    <scope>IDENTIFICATION</scope>
    <source>
        <tissue evidence="8">Leaf</tissue>
    </source>
</reference>
<sequence>MNVSLQLQSLIVLSLMIWGYIDHFVGLKKEQIMVIGKFKFFPFEEREKSEDYCVGVFDEEEMEEHSEKSPPAEDDHCPICFGDFTIPCRTNCGHWFCATCILQLWNYRLTLQRCKCPICCRPISKLVPEDSLVVQQEEDTVELLKDIRRYNHLYVGGAYGVFLKLVALPLLMQRILRSLMSNLMDPDHVKLNCYVLRLFALLLSWIYSSWNFEFIPTGRLGIWRLLDICAMAFVAIFYLAGLFRRWALSRHVRLLAVLQAQPS</sequence>
<keyword evidence="3" id="KW-0862">Zinc</keyword>
<evidence type="ECO:0000256" key="4">
    <source>
        <dbReference type="PROSITE-ProRule" id="PRU00175"/>
    </source>
</evidence>
<dbReference type="InterPro" id="IPR013083">
    <property type="entry name" value="Znf_RING/FYVE/PHD"/>
</dbReference>
<evidence type="ECO:0000313" key="8">
    <source>
        <dbReference type="RefSeq" id="XP_016492868.1"/>
    </source>
</evidence>
<evidence type="ECO:0000256" key="5">
    <source>
        <dbReference type="SAM" id="Phobius"/>
    </source>
</evidence>
<proteinExistence type="predicted"/>
<name>A0A1S4BVK9_TOBAC</name>
<dbReference type="InterPro" id="IPR038896">
    <property type="entry name" value="RNF170"/>
</dbReference>
<keyword evidence="5" id="KW-1133">Transmembrane helix</keyword>
<keyword evidence="5" id="KW-0472">Membrane</keyword>
<evidence type="ECO:0000259" key="6">
    <source>
        <dbReference type="PROSITE" id="PS50089"/>
    </source>
</evidence>
<keyword evidence="2 4" id="KW-0863">Zinc-finger</keyword>
<dbReference type="RefSeq" id="XP_016492868.1">
    <property type="nucleotide sequence ID" value="XM_016637382.1"/>
</dbReference>
<dbReference type="AlphaFoldDB" id="A0A1S4BVK9"/>
<dbReference type="PANTHER" id="PTHR22894:SF9">
    <property type="entry name" value="E3 UBIQUITIN-PROTEIN LIGASE RNF170-LIKE"/>
    <property type="match status" value="1"/>
</dbReference>
<keyword evidence="1" id="KW-0479">Metal-binding</keyword>
<evidence type="ECO:0000256" key="3">
    <source>
        <dbReference type="ARBA" id="ARBA00022833"/>
    </source>
</evidence>
<dbReference type="InterPro" id="IPR017907">
    <property type="entry name" value="Znf_RING_CS"/>
</dbReference>
<keyword evidence="5" id="KW-0812">Transmembrane</keyword>
<gene>
    <name evidence="8" type="primary">LOC107812326</name>
</gene>
<dbReference type="OrthoDB" id="9049620at2759"/>
<dbReference type="KEGG" id="nta:107812326"/>
<dbReference type="PANTHER" id="PTHR22894">
    <property type="entry name" value="RING-TYPE DOMAIN-CONTAINING PROTEIN"/>
    <property type="match status" value="1"/>
</dbReference>
<dbReference type="GO" id="GO:0008270">
    <property type="term" value="F:zinc ion binding"/>
    <property type="evidence" value="ECO:0007669"/>
    <property type="project" value="UniProtKB-KW"/>
</dbReference>
<dbReference type="RefSeq" id="XP_016492868.1">
    <property type="nucleotide sequence ID" value="XM_016637382.2"/>
</dbReference>
<dbReference type="SMART" id="SM00184">
    <property type="entry name" value="RING"/>
    <property type="match status" value="1"/>
</dbReference>
<evidence type="ECO:0000256" key="2">
    <source>
        <dbReference type="ARBA" id="ARBA00022771"/>
    </source>
</evidence>
<dbReference type="Proteomes" id="UP000790787">
    <property type="component" value="Chromosome 2"/>
</dbReference>
<dbReference type="Gene3D" id="3.30.40.10">
    <property type="entry name" value="Zinc/RING finger domain, C3HC4 (zinc finger)"/>
    <property type="match status" value="1"/>
</dbReference>
<dbReference type="InterPro" id="IPR001841">
    <property type="entry name" value="Znf_RING"/>
</dbReference>
<dbReference type="STRING" id="4097.A0A1S4BVK9"/>
<dbReference type="PROSITE" id="PS50089">
    <property type="entry name" value="ZF_RING_2"/>
    <property type="match status" value="1"/>
</dbReference>
<dbReference type="SUPFAM" id="SSF57850">
    <property type="entry name" value="RING/U-box"/>
    <property type="match status" value="1"/>
</dbReference>
<dbReference type="GO" id="GO:0061630">
    <property type="term" value="F:ubiquitin protein ligase activity"/>
    <property type="evidence" value="ECO:0007669"/>
    <property type="project" value="InterPro"/>
</dbReference>
<dbReference type="PROSITE" id="PS00518">
    <property type="entry name" value="ZF_RING_1"/>
    <property type="match status" value="1"/>
</dbReference>
<accession>A0A1S4BVK9</accession>
<dbReference type="Pfam" id="PF13445">
    <property type="entry name" value="zf-RING_UBOX"/>
    <property type="match status" value="1"/>
</dbReference>
<dbReference type="PaxDb" id="4097-A0A1S4BVK9"/>
<dbReference type="GeneID" id="107812326"/>
<evidence type="ECO:0000313" key="7">
    <source>
        <dbReference type="Proteomes" id="UP000790787"/>
    </source>
</evidence>
<feature type="transmembrane region" description="Helical" evidence="5">
    <location>
        <begin position="222"/>
        <end position="243"/>
    </location>
</feature>
<feature type="transmembrane region" description="Helical" evidence="5">
    <location>
        <begin position="153"/>
        <end position="171"/>
    </location>
</feature>
<dbReference type="InterPro" id="IPR027370">
    <property type="entry name" value="Znf-RING_euk"/>
</dbReference>
<evidence type="ECO:0000256" key="1">
    <source>
        <dbReference type="ARBA" id="ARBA00022723"/>
    </source>
</evidence>
<feature type="domain" description="RING-type" evidence="6">
    <location>
        <begin position="77"/>
        <end position="119"/>
    </location>
</feature>
<keyword evidence="7" id="KW-1185">Reference proteome</keyword>
<protein>
    <submittedName>
        <fullName evidence="8">E3 ubiquitin-protein ligase RNF170</fullName>
    </submittedName>
    <submittedName>
        <fullName evidence="8">Uncharacterized protein LOC107812326</fullName>
    </submittedName>
</protein>
<reference evidence="7" key="1">
    <citation type="journal article" date="2014" name="Nat. Commun.">
        <title>The tobacco genome sequence and its comparison with those of tomato and potato.</title>
        <authorList>
            <person name="Sierro N."/>
            <person name="Battey J.N."/>
            <person name="Ouadi S."/>
            <person name="Bakaher N."/>
            <person name="Bovet L."/>
            <person name="Willig A."/>
            <person name="Goepfert S."/>
            <person name="Peitsch M.C."/>
            <person name="Ivanov N.V."/>
        </authorList>
    </citation>
    <scope>NUCLEOTIDE SEQUENCE [LARGE SCALE GENOMIC DNA]</scope>
</reference>